<evidence type="ECO:0000256" key="1">
    <source>
        <dbReference type="SAM" id="MobiDB-lite"/>
    </source>
</evidence>
<feature type="domain" description="Ricin B lectin" evidence="3">
    <location>
        <begin position="298"/>
        <end position="424"/>
    </location>
</feature>
<dbReference type="AlphaFoldDB" id="A0A917KTU6"/>
<reference evidence="4" key="1">
    <citation type="journal article" date="2014" name="Int. J. Syst. Evol. Microbiol.">
        <title>Complete genome sequence of Corynebacterium casei LMG S-19264T (=DSM 44701T), isolated from a smear-ripened cheese.</title>
        <authorList>
            <consortium name="US DOE Joint Genome Institute (JGI-PGF)"/>
            <person name="Walter F."/>
            <person name="Albersmeier A."/>
            <person name="Kalinowski J."/>
            <person name="Ruckert C."/>
        </authorList>
    </citation>
    <scope>NUCLEOTIDE SEQUENCE</scope>
    <source>
        <strain evidence="4">JCM 3086</strain>
    </source>
</reference>
<gene>
    <name evidence="4" type="ORF">GCM10010121_045740</name>
</gene>
<dbReference type="Pfam" id="PF00652">
    <property type="entry name" value="Ricin_B_lectin"/>
    <property type="match status" value="1"/>
</dbReference>
<evidence type="ECO:0000256" key="2">
    <source>
        <dbReference type="SAM" id="Phobius"/>
    </source>
</evidence>
<evidence type="ECO:0000259" key="3">
    <source>
        <dbReference type="SMART" id="SM00458"/>
    </source>
</evidence>
<dbReference type="SMART" id="SM00458">
    <property type="entry name" value="RICIN"/>
    <property type="match status" value="1"/>
</dbReference>
<sequence length="424" mass="42461">MSHVVGVNRNDGGSATCVTGRTARETGRALATLLPMPGSAGKDPMKPPHTPRSARDLPKRVPGSARSVSSGSGPAQDGITAGDAEPTAPGNGDRASDAAGRGTSLPRLAQISSLRSRGNPGRGAGASSSPANASVGGSAGDKPRDGLTRRGETGWSPAADKVGQLEPAGRRSGDKSRREGFRGALGVVCVVGLLAAGGALLTLNLVNGHGDDQRDGASVSVDSGGRDTDVLDGFGGVPAPSVSPSATGAGKKTDASEKPGTASPSSSASSKGSASPGNHATASAKDRTEARTTPPAAAPGVNVFSHASQRCIDIVGGQAVQGAKLMIWDCSQSVSQHWTFTGGTMRALGMCVQLAGGSTADGTDLELASCNGSSAQQFVLNSSHDLTSTLADKCTDVRDNRTANGTRLQLWSCSGGVNQKWSTD</sequence>
<feature type="compositionally biased region" description="Basic and acidic residues" evidence="1">
    <location>
        <begin position="141"/>
        <end position="152"/>
    </location>
</feature>
<feature type="transmembrane region" description="Helical" evidence="2">
    <location>
        <begin position="180"/>
        <end position="203"/>
    </location>
</feature>
<reference evidence="4" key="2">
    <citation type="submission" date="2020-09" db="EMBL/GenBank/DDBJ databases">
        <authorList>
            <person name="Sun Q."/>
            <person name="Ohkuma M."/>
        </authorList>
    </citation>
    <scope>NUCLEOTIDE SEQUENCE</scope>
    <source>
        <strain evidence="4">JCM 3086</strain>
    </source>
</reference>
<evidence type="ECO:0000313" key="4">
    <source>
        <dbReference type="EMBL" id="GGJ29307.1"/>
    </source>
</evidence>
<dbReference type="EMBL" id="BMQA01000014">
    <property type="protein sequence ID" value="GGJ29307.1"/>
    <property type="molecule type" value="Genomic_DNA"/>
</dbReference>
<feature type="compositionally biased region" description="Basic and acidic residues" evidence="1">
    <location>
        <begin position="168"/>
        <end position="180"/>
    </location>
</feature>
<keyword evidence="2" id="KW-0812">Transmembrane</keyword>
<dbReference type="Gene3D" id="2.80.10.50">
    <property type="match status" value="1"/>
</dbReference>
<protein>
    <recommendedName>
        <fullName evidence="3">Ricin B lectin domain-containing protein</fullName>
    </recommendedName>
</protein>
<proteinExistence type="predicted"/>
<name>A0A917KTU6_9ACTN</name>
<keyword evidence="2" id="KW-1133">Transmembrane helix</keyword>
<dbReference type="SUPFAM" id="SSF50370">
    <property type="entry name" value="Ricin B-like lectins"/>
    <property type="match status" value="1"/>
</dbReference>
<keyword evidence="5" id="KW-1185">Reference proteome</keyword>
<accession>A0A917KTU6</accession>
<feature type="compositionally biased region" description="Low complexity" evidence="1">
    <location>
        <begin position="125"/>
        <end position="136"/>
    </location>
</feature>
<keyword evidence="2" id="KW-0472">Membrane</keyword>
<comment type="caution">
    <text evidence="4">The sequence shown here is derived from an EMBL/GenBank/DDBJ whole genome shotgun (WGS) entry which is preliminary data.</text>
</comment>
<feature type="region of interest" description="Disordered" evidence="1">
    <location>
        <begin position="1"/>
        <end position="180"/>
    </location>
</feature>
<feature type="region of interest" description="Disordered" evidence="1">
    <location>
        <begin position="208"/>
        <end position="301"/>
    </location>
</feature>
<dbReference type="PROSITE" id="PS50231">
    <property type="entry name" value="RICIN_B_LECTIN"/>
    <property type="match status" value="1"/>
</dbReference>
<feature type="compositionally biased region" description="Low complexity" evidence="1">
    <location>
        <begin position="258"/>
        <end position="277"/>
    </location>
</feature>
<dbReference type="InterPro" id="IPR035992">
    <property type="entry name" value="Ricin_B-like_lectins"/>
</dbReference>
<organism evidence="4 5">
    <name type="scientific">Streptomyces brasiliensis</name>
    <dbReference type="NCBI Taxonomy" id="1954"/>
    <lineage>
        <taxon>Bacteria</taxon>
        <taxon>Bacillati</taxon>
        <taxon>Actinomycetota</taxon>
        <taxon>Actinomycetes</taxon>
        <taxon>Kitasatosporales</taxon>
        <taxon>Streptomycetaceae</taxon>
        <taxon>Streptomyces</taxon>
    </lineage>
</organism>
<dbReference type="Proteomes" id="UP000657574">
    <property type="component" value="Unassembled WGS sequence"/>
</dbReference>
<evidence type="ECO:0000313" key="5">
    <source>
        <dbReference type="Proteomes" id="UP000657574"/>
    </source>
</evidence>
<dbReference type="InterPro" id="IPR000772">
    <property type="entry name" value="Ricin_B_lectin"/>
</dbReference>